<evidence type="ECO:0008006" key="3">
    <source>
        <dbReference type="Google" id="ProtNLM"/>
    </source>
</evidence>
<gene>
    <name evidence="1" type="ORF">A2892_00515</name>
</gene>
<protein>
    <recommendedName>
        <fullName evidence="3">Four helix bundle protein</fullName>
    </recommendedName>
</protein>
<dbReference type="CDD" id="cd16377">
    <property type="entry name" value="23S_rRNA_IVP_like"/>
    <property type="match status" value="1"/>
</dbReference>
<dbReference type="PANTHER" id="PTHR38471">
    <property type="entry name" value="FOUR HELIX BUNDLE PROTEIN"/>
    <property type="match status" value="1"/>
</dbReference>
<dbReference type="PANTHER" id="PTHR38471:SF2">
    <property type="entry name" value="FOUR HELIX BUNDLE PROTEIN"/>
    <property type="match status" value="1"/>
</dbReference>
<dbReference type="SUPFAM" id="SSF158446">
    <property type="entry name" value="IVS-encoded protein-like"/>
    <property type="match status" value="1"/>
</dbReference>
<comment type="caution">
    <text evidence="1">The sequence shown here is derived from an EMBL/GenBank/DDBJ whole genome shotgun (WGS) entry which is preliminary data.</text>
</comment>
<dbReference type="InterPro" id="IPR012657">
    <property type="entry name" value="23S_rRNA-intervening_sequence"/>
</dbReference>
<dbReference type="NCBIfam" id="TIGR02436">
    <property type="entry name" value="four helix bundle protein"/>
    <property type="match status" value="1"/>
</dbReference>
<reference evidence="1 2" key="1">
    <citation type="journal article" date="2016" name="Nat. Commun.">
        <title>Thousands of microbial genomes shed light on interconnected biogeochemical processes in an aquifer system.</title>
        <authorList>
            <person name="Anantharaman K."/>
            <person name="Brown C.T."/>
            <person name="Hug L.A."/>
            <person name="Sharon I."/>
            <person name="Castelle C.J."/>
            <person name="Probst A.J."/>
            <person name="Thomas B.C."/>
            <person name="Singh A."/>
            <person name="Wilkins M.J."/>
            <person name="Karaoz U."/>
            <person name="Brodie E.L."/>
            <person name="Williams K.H."/>
            <person name="Hubbard S.S."/>
            <person name="Banfield J.F."/>
        </authorList>
    </citation>
    <scope>NUCLEOTIDE SEQUENCE [LARGE SCALE GENOMIC DNA]</scope>
</reference>
<proteinExistence type="predicted"/>
<organism evidence="1 2">
    <name type="scientific">Candidatus Woesebacteria bacterium RIFCSPLOWO2_01_FULL_39_10b</name>
    <dbReference type="NCBI Taxonomy" id="1802517"/>
    <lineage>
        <taxon>Bacteria</taxon>
        <taxon>Candidatus Woeseibacteriota</taxon>
    </lineage>
</organism>
<dbReference type="InterPro" id="IPR036583">
    <property type="entry name" value="23S_rRNA_IVS_sf"/>
</dbReference>
<name>A0A1F8B8W4_9BACT</name>
<dbReference type="STRING" id="1802517.A2892_00515"/>
<dbReference type="Gene3D" id="1.20.1440.60">
    <property type="entry name" value="23S rRNA-intervening sequence"/>
    <property type="match status" value="1"/>
</dbReference>
<evidence type="ECO:0000313" key="2">
    <source>
        <dbReference type="Proteomes" id="UP000176404"/>
    </source>
</evidence>
<dbReference type="EMBL" id="MGHD01000004">
    <property type="protein sequence ID" value="OGM60494.1"/>
    <property type="molecule type" value="Genomic_DNA"/>
</dbReference>
<sequence>MGFRFRDFPIYSELRQFIKGIYILNSKLPQKENYGLASQLRRAATSALLNLTEGSMKKSDKEFNRFLLISIGSISEIVAILDICLDQKYISSLIHKQYLIKCETLVKKLYSFRKTLKLKS</sequence>
<dbReference type="Proteomes" id="UP000176404">
    <property type="component" value="Unassembled WGS sequence"/>
</dbReference>
<dbReference type="AlphaFoldDB" id="A0A1F8B8W4"/>
<evidence type="ECO:0000313" key="1">
    <source>
        <dbReference type="EMBL" id="OGM60494.1"/>
    </source>
</evidence>
<accession>A0A1F8B8W4</accession>
<dbReference type="Pfam" id="PF05635">
    <property type="entry name" value="23S_rRNA_IVP"/>
    <property type="match status" value="1"/>
</dbReference>